<dbReference type="Proteomes" id="UP001652623">
    <property type="component" value="Chromosome 5"/>
</dbReference>
<protein>
    <submittedName>
        <fullName evidence="4">Uncharacterized protein LOC107421554</fullName>
    </submittedName>
</protein>
<evidence type="ECO:0000313" key="3">
    <source>
        <dbReference type="Proteomes" id="UP001652623"/>
    </source>
</evidence>
<dbReference type="PANTHER" id="PTHR15863">
    <property type="entry name" value="MRN COMPLEX-INTERACTING PROTEIN"/>
    <property type="match status" value="1"/>
</dbReference>
<keyword evidence="3" id="KW-1185">Reference proteome</keyword>
<dbReference type="KEGG" id="zju:107421554"/>
<dbReference type="InterPro" id="IPR049472">
    <property type="entry name" value="MRNIP_N"/>
</dbReference>
<name>A0A6P4ADJ8_ZIZJJ</name>
<organism evidence="3 4">
    <name type="scientific">Ziziphus jujuba</name>
    <name type="common">Chinese jujube</name>
    <name type="synonym">Ziziphus sativa</name>
    <dbReference type="NCBI Taxonomy" id="326968"/>
    <lineage>
        <taxon>Eukaryota</taxon>
        <taxon>Viridiplantae</taxon>
        <taxon>Streptophyta</taxon>
        <taxon>Embryophyta</taxon>
        <taxon>Tracheophyta</taxon>
        <taxon>Spermatophyta</taxon>
        <taxon>Magnoliopsida</taxon>
        <taxon>eudicotyledons</taxon>
        <taxon>Gunneridae</taxon>
        <taxon>Pentapetalae</taxon>
        <taxon>rosids</taxon>
        <taxon>fabids</taxon>
        <taxon>Rosales</taxon>
        <taxon>Rhamnaceae</taxon>
        <taxon>Paliureae</taxon>
        <taxon>Ziziphus</taxon>
    </lineage>
</organism>
<evidence type="ECO:0000256" key="1">
    <source>
        <dbReference type="SAM" id="MobiDB-lite"/>
    </source>
</evidence>
<dbReference type="AlphaFoldDB" id="A0A6P4ADJ8"/>
<dbReference type="GO" id="GO:0007095">
    <property type="term" value="P:mitotic G2 DNA damage checkpoint signaling"/>
    <property type="evidence" value="ECO:0007669"/>
    <property type="project" value="TreeGrafter"/>
</dbReference>
<proteinExistence type="predicted"/>
<dbReference type="InterPro" id="IPR032739">
    <property type="entry name" value="MRNIP"/>
</dbReference>
<dbReference type="PANTHER" id="PTHR15863:SF2">
    <property type="entry name" value="MRN COMPLEX-INTERACTING PROTEIN"/>
    <property type="match status" value="1"/>
</dbReference>
<feature type="compositionally biased region" description="Basic and acidic residues" evidence="1">
    <location>
        <begin position="148"/>
        <end position="188"/>
    </location>
</feature>
<reference evidence="4" key="1">
    <citation type="submission" date="2025-08" db="UniProtKB">
        <authorList>
            <consortium name="RefSeq"/>
        </authorList>
    </citation>
    <scope>IDENTIFICATION</scope>
    <source>
        <tissue evidence="4">Seedling</tissue>
    </source>
</reference>
<dbReference type="Pfam" id="PF15749">
    <property type="entry name" value="MRNIP"/>
    <property type="match status" value="1"/>
</dbReference>
<accession>A0A6P4ADJ8</accession>
<evidence type="ECO:0000313" key="4">
    <source>
        <dbReference type="RefSeq" id="XP_015886298.3"/>
    </source>
</evidence>
<sequence>MSATVFFVAVQCCQCSTMQVKQRSKKSINKWTCVVCNQKQSVRKVFAQGSMAKQLRLFVQSFNMSRHHSEQTIIHHHVIDENDEKEEENPLSTKKKKPRIDWSDYLEEPKENFHAKEGNGDVGGDLEPKILTELPMELFDKQQALPKSKYEEERGCKRRMSEETSKRRDSTKEEVDVDKPRTKSRDSSKWNNYVTEEDGDIHQFSRFSNGRFACLHNHGATTVTDHDDDQTVEDDIHPDFM</sequence>
<dbReference type="GeneID" id="107421554"/>
<dbReference type="FunCoup" id="A0A6P4ADJ8">
    <property type="interactions" value="45"/>
</dbReference>
<feature type="domain" description="MRN complex-interacting protein N-terminal" evidence="2">
    <location>
        <begin position="10"/>
        <end position="96"/>
    </location>
</feature>
<gene>
    <name evidence="4" type="primary">LOC107421554</name>
</gene>
<dbReference type="GO" id="GO:0003682">
    <property type="term" value="F:chromatin binding"/>
    <property type="evidence" value="ECO:0007669"/>
    <property type="project" value="TreeGrafter"/>
</dbReference>
<feature type="region of interest" description="Disordered" evidence="1">
    <location>
        <begin position="142"/>
        <end position="190"/>
    </location>
</feature>
<dbReference type="GO" id="GO:0005634">
    <property type="term" value="C:nucleus"/>
    <property type="evidence" value="ECO:0007669"/>
    <property type="project" value="TreeGrafter"/>
</dbReference>
<evidence type="ECO:0000259" key="2">
    <source>
        <dbReference type="Pfam" id="PF15749"/>
    </source>
</evidence>
<dbReference type="InParanoid" id="A0A6P4ADJ8"/>
<feature type="region of interest" description="Disordered" evidence="1">
    <location>
        <begin position="80"/>
        <end position="102"/>
    </location>
</feature>
<dbReference type="RefSeq" id="XP_015886298.3">
    <property type="nucleotide sequence ID" value="XM_016030812.4"/>
</dbReference>